<keyword evidence="3" id="KW-1185">Reference proteome</keyword>
<evidence type="ECO:0000313" key="3">
    <source>
        <dbReference type="Proteomes" id="UP000515728"/>
    </source>
</evidence>
<dbReference type="EMBL" id="CP060131">
    <property type="protein sequence ID" value="QNG53693.1"/>
    <property type="molecule type" value="Genomic_DNA"/>
</dbReference>
<accession>A0A7G7MLN2</accession>
<protein>
    <recommendedName>
        <fullName evidence="1">Bacterial HORMA domain-containing protein</fullName>
    </recommendedName>
</protein>
<evidence type="ECO:0000259" key="1">
    <source>
        <dbReference type="Pfam" id="PF18173"/>
    </source>
</evidence>
<gene>
    <name evidence="2" type="ORF">H6H00_07050</name>
</gene>
<dbReference type="InterPro" id="IPR040649">
    <property type="entry name" value="Bact_HORMA"/>
</dbReference>
<feature type="domain" description="Bacterial HORMA" evidence="1">
    <location>
        <begin position="1"/>
        <end position="66"/>
    </location>
</feature>
<reference evidence="2 3" key="1">
    <citation type="submission" date="2020-08" db="EMBL/GenBank/DDBJ databases">
        <authorList>
            <person name="Mo P."/>
        </authorList>
    </citation>
    <scope>NUCLEOTIDE SEQUENCE [LARGE SCALE GENOMIC DNA]</scope>
    <source>
        <strain evidence="2 3">CGMCC 4.1532</strain>
    </source>
</reference>
<dbReference type="Proteomes" id="UP000515728">
    <property type="component" value="Chromosome"/>
</dbReference>
<organism evidence="2 3">
    <name type="scientific">Pseudonocardia petroleophila</name>
    <dbReference type="NCBI Taxonomy" id="37331"/>
    <lineage>
        <taxon>Bacteria</taxon>
        <taxon>Bacillati</taxon>
        <taxon>Actinomycetota</taxon>
        <taxon>Actinomycetes</taxon>
        <taxon>Pseudonocardiales</taxon>
        <taxon>Pseudonocardiaceae</taxon>
        <taxon>Pseudonocardia</taxon>
    </lineage>
</organism>
<sequence length="77" mass="8369">MSTVRVNTASFAHTHVATNLLRGLKRIVQASGLSTASLIGTWSVLEDGVATWLGTGHLQTLVLEVLGLPRLWLTQFR</sequence>
<evidence type="ECO:0000313" key="2">
    <source>
        <dbReference type="EMBL" id="QNG53693.1"/>
    </source>
</evidence>
<name>A0A7G7MLN2_9PSEU</name>
<dbReference type="RefSeq" id="WP_185720520.1">
    <property type="nucleotide sequence ID" value="NZ_BAAAWI010000001.1"/>
</dbReference>
<dbReference type="Pfam" id="PF18173">
    <property type="entry name" value="bacHORMA_2"/>
    <property type="match status" value="1"/>
</dbReference>
<dbReference type="KEGG" id="ppel:H6H00_07050"/>
<proteinExistence type="predicted"/>
<dbReference type="AlphaFoldDB" id="A0A7G7MLN2"/>